<comment type="similarity">
    <text evidence="1">Belongs to the small GTPase superfamily. Rab family.</text>
</comment>
<dbReference type="EMBL" id="UZAE01001933">
    <property type="protein sequence ID" value="VDN99216.1"/>
    <property type="molecule type" value="Genomic_DNA"/>
</dbReference>
<dbReference type="Gene3D" id="3.40.50.300">
    <property type="entry name" value="P-loop containing nucleotide triphosphate hydrolases"/>
    <property type="match status" value="1"/>
</dbReference>
<dbReference type="GO" id="GO:0003924">
    <property type="term" value="F:GTPase activity"/>
    <property type="evidence" value="ECO:0007669"/>
    <property type="project" value="InterPro"/>
</dbReference>
<organism evidence="11">
    <name type="scientific">Rodentolepis nana</name>
    <name type="common">Dwarf tapeworm</name>
    <name type="synonym">Hymenolepis nana</name>
    <dbReference type="NCBI Taxonomy" id="102285"/>
    <lineage>
        <taxon>Eukaryota</taxon>
        <taxon>Metazoa</taxon>
        <taxon>Spiralia</taxon>
        <taxon>Lophotrochozoa</taxon>
        <taxon>Platyhelminthes</taxon>
        <taxon>Cestoda</taxon>
        <taxon>Eucestoda</taxon>
        <taxon>Cyclophyllidea</taxon>
        <taxon>Hymenolepididae</taxon>
        <taxon>Rodentolepis</taxon>
    </lineage>
</organism>
<name>A0A0R3T8H0_RODNA</name>
<evidence type="ECO:0000256" key="5">
    <source>
        <dbReference type="ARBA" id="ARBA00023289"/>
    </source>
</evidence>
<keyword evidence="5" id="KW-0636">Prenylation</keyword>
<reference evidence="11" key="1">
    <citation type="submission" date="2017-02" db="UniProtKB">
        <authorList>
            <consortium name="WormBaseParasite"/>
        </authorList>
    </citation>
    <scope>IDENTIFICATION</scope>
</reference>
<dbReference type="SMART" id="SM00174">
    <property type="entry name" value="RHO"/>
    <property type="match status" value="1"/>
</dbReference>
<dbReference type="InterPro" id="IPR050305">
    <property type="entry name" value="Small_GTPase_Rab"/>
</dbReference>
<comment type="function">
    <text evidence="6">Protein transport. Probably involved in vesicular traffic from ER to Golgi.</text>
</comment>
<dbReference type="WBParaSite" id="HNAJ_0000335801-mRNA-1">
    <property type="protein sequence ID" value="HNAJ_0000335801-mRNA-1"/>
    <property type="gene ID" value="HNAJ_0000335801"/>
</dbReference>
<keyword evidence="3" id="KW-0342">GTP-binding</keyword>
<keyword evidence="2" id="KW-0547">Nucleotide-binding</keyword>
<proteinExistence type="inferred from homology"/>
<evidence type="ECO:0000256" key="6">
    <source>
        <dbReference type="ARBA" id="ARBA00053444"/>
    </source>
</evidence>
<dbReference type="PROSITE" id="PS51419">
    <property type="entry name" value="RAB"/>
    <property type="match status" value="1"/>
</dbReference>
<dbReference type="InterPro" id="IPR027417">
    <property type="entry name" value="P-loop_NTPase"/>
</dbReference>
<evidence type="ECO:0000313" key="11">
    <source>
        <dbReference type="WBParaSite" id="HNAJ_0000335801-mRNA-1"/>
    </source>
</evidence>
<dbReference type="PROSITE" id="PS51420">
    <property type="entry name" value="RHO"/>
    <property type="match status" value="1"/>
</dbReference>
<gene>
    <name evidence="9" type="ORF">HNAJ_LOCUS3357</name>
</gene>
<dbReference type="PROSITE" id="PS51421">
    <property type="entry name" value="RAS"/>
    <property type="match status" value="1"/>
</dbReference>
<dbReference type="Pfam" id="PF00071">
    <property type="entry name" value="Ras"/>
    <property type="match status" value="1"/>
</dbReference>
<evidence type="ECO:0000256" key="2">
    <source>
        <dbReference type="ARBA" id="ARBA00022741"/>
    </source>
</evidence>
<dbReference type="FunFam" id="3.40.50.300:FF:001018">
    <property type="entry name" value="Rab family GTPase"/>
    <property type="match status" value="1"/>
</dbReference>
<evidence type="ECO:0000313" key="10">
    <source>
        <dbReference type="Proteomes" id="UP000278807"/>
    </source>
</evidence>
<dbReference type="PRINTS" id="PR00449">
    <property type="entry name" value="RASTRNSFRMNG"/>
</dbReference>
<keyword evidence="10" id="KW-1185">Reference proteome</keyword>
<dbReference type="OrthoDB" id="9989112at2759"/>
<keyword evidence="4" id="KW-0449">Lipoprotein</keyword>
<dbReference type="NCBIfam" id="TIGR00231">
    <property type="entry name" value="small_GTP"/>
    <property type="match status" value="1"/>
</dbReference>
<protein>
    <recommendedName>
        <fullName evidence="7">Ras-related protein Rab-1</fullName>
    </recommendedName>
    <alternativeName>
        <fullName evidence="8">Small GTP-binding protein rab1</fullName>
    </alternativeName>
</protein>
<dbReference type="InterPro" id="IPR001806">
    <property type="entry name" value="Small_GTPase"/>
</dbReference>
<evidence type="ECO:0000256" key="1">
    <source>
        <dbReference type="ARBA" id="ARBA00006270"/>
    </source>
</evidence>
<dbReference type="SMART" id="SM00175">
    <property type="entry name" value="RAB"/>
    <property type="match status" value="1"/>
</dbReference>
<dbReference type="SMART" id="SM00176">
    <property type="entry name" value="RAN"/>
    <property type="match status" value="1"/>
</dbReference>
<reference evidence="9 10" key="2">
    <citation type="submission" date="2018-11" db="EMBL/GenBank/DDBJ databases">
        <authorList>
            <consortium name="Pathogen Informatics"/>
        </authorList>
    </citation>
    <scope>NUCLEOTIDE SEQUENCE [LARGE SCALE GENOMIC DNA]</scope>
</reference>
<evidence type="ECO:0000256" key="7">
    <source>
        <dbReference type="ARBA" id="ARBA00067099"/>
    </source>
</evidence>
<dbReference type="PANTHER" id="PTHR47980">
    <property type="entry name" value="LD44762P"/>
    <property type="match status" value="1"/>
</dbReference>
<evidence type="ECO:0000313" key="9">
    <source>
        <dbReference type="EMBL" id="VDN99216.1"/>
    </source>
</evidence>
<evidence type="ECO:0000256" key="4">
    <source>
        <dbReference type="ARBA" id="ARBA00023288"/>
    </source>
</evidence>
<dbReference type="Proteomes" id="UP000278807">
    <property type="component" value="Unassembled WGS sequence"/>
</dbReference>
<dbReference type="STRING" id="102285.A0A0R3T8H0"/>
<accession>A0A0R3T8H0</accession>
<dbReference type="SMART" id="SM00173">
    <property type="entry name" value="RAS"/>
    <property type="match status" value="1"/>
</dbReference>
<dbReference type="SUPFAM" id="SSF52540">
    <property type="entry name" value="P-loop containing nucleoside triphosphate hydrolases"/>
    <property type="match status" value="1"/>
</dbReference>
<evidence type="ECO:0000256" key="3">
    <source>
        <dbReference type="ARBA" id="ARBA00023134"/>
    </source>
</evidence>
<evidence type="ECO:0000256" key="8">
    <source>
        <dbReference type="ARBA" id="ARBA00081865"/>
    </source>
</evidence>
<dbReference type="GO" id="GO:0005525">
    <property type="term" value="F:GTP binding"/>
    <property type="evidence" value="ECO:0007669"/>
    <property type="project" value="UniProtKB-KW"/>
</dbReference>
<sequence length="215" mass="24580">MAQSSIVEHDYIFKLLLIGDSGVGKSCLLVRFTDDTYYENFSSTIGVDFKIRTVDLDGHHIKLQIWDTAGQERFRTMTVAYYRGAHGIIMVYDVASKESFRNIESTWLEEIKRHARPDVIKILVGNKSDLEEHRQITYEEGAEFAKLHGMEFFETSAKNASNVEKAFFVLASRLLKLFRQQRLSQMQLEGDQSNTIVIGRTESINANQYSSSSCC</sequence>
<dbReference type="InterPro" id="IPR005225">
    <property type="entry name" value="Small_GTP-bd"/>
</dbReference>
<dbReference type="AlphaFoldDB" id="A0A0R3T8H0"/>